<evidence type="ECO:0000256" key="2">
    <source>
        <dbReference type="ARBA" id="ARBA00009865"/>
    </source>
</evidence>
<dbReference type="AlphaFoldDB" id="Q21GW3"/>
<dbReference type="Gene3D" id="2.40.128.10">
    <property type="match status" value="1"/>
</dbReference>
<dbReference type="GO" id="GO:0005975">
    <property type="term" value="P:carbohydrate metabolic process"/>
    <property type="evidence" value="ECO:0007669"/>
    <property type="project" value="InterPro"/>
</dbReference>
<keyword evidence="4" id="KW-0326">Glycosidase</keyword>
<feature type="active site" description="Proton donor" evidence="5">
    <location>
        <position position="530"/>
    </location>
</feature>
<dbReference type="Pfam" id="PF14200">
    <property type="entry name" value="RicinB_lectin_2"/>
    <property type="match status" value="2"/>
</dbReference>
<dbReference type="CDD" id="cd00161">
    <property type="entry name" value="beta-trefoil_Ricin-like"/>
    <property type="match status" value="1"/>
</dbReference>
<dbReference type="InterPro" id="IPR000772">
    <property type="entry name" value="Ricin_B_lectin"/>
</dbReference>
<dbReference type="CAZy" id="GH43">
    <property type="family name" value="Glycoside Hydrolase Family 43"/>
</dbReference>
<organism evidence="8 9">
    <name type="scientific">Saccharophagus degradans (strain 2-40 / ATCC 43961 / DSM 17024)</name>
    <dbReference type="NCBI Taxonomy" id="203122"/>
    <lineage>
        <taxon>Bacteria</taxon>
        <taxon>Pseudomonadati</taxon>
        <taxon>Pseudomonadota</taxon>
        <taxon>Gammaproteobacteria</taxon>
        <taxon>Cellvibrionales</taxon>
        <taxon>Cellvibrionaceae</taxon>
        <taxon>Saccharophagus</taxon>
    </lineage>
</organism>
<sequence>MRSLAPIKIREKIRETLMFNIRAWQLDLPLALLAFSSTSYAIDNGTYTIQSKHSGKVVEVAAGSVDDAANVAQWPSNGHPTQQWIITQISGDDYSVINVNSGKAMEVYDFGTTDGGNIVQYPYWGGAPQLWTITDQGGYYSLINKHSGKALDLLNWDTTDGANIGQWAWWGGDAQLWALNTVQPSTVTFTLEENQAGFCSVDGSIDSNHTGYTGSGFANTTNANGQGVNWSVNVATAGTYTFTWRYAGTSNRPANLLIDGSTQVSGIALNSTGAWATWANSAEISVWLDTGVHSLRLQATTSAGLPNIDSLSITGQSAAAGNCSGAIEPITFATPSFTNIAVHDPSVIEANHQYYVFGSHLSVAKTPDLKNWSRVADGVTTNNPLFNDVTSELAEALAWAETTTLWAPDVTYVNGRYLMYYNACRGDSPLSAMGIASSNNIEGPYTNDGIFLKSGMWGQTSEDGTVYDATVHPNAVDPVIFSDANNRMWMTYGSYSGGIFIMELNPSTGFPYAGQGYGKHLMGGNHARIEGAYTIYSPETGYYYMYVSYGGLGADGGYNVRVARATSPDGPYYDANGTNMANVKSNPSLPLFDDASIAPHGVKLMGNHVFSGTNNVLGYVSPGHNSAYRDATTGQTFLLFHTRFPGRGEEHEVRVHEVFYNDAGWPVIAPLRYAQKVDANNPNRSASELNAVYASELPGSYQLINHGKDISATIKNSVNITLNSNGSISGELSGSWTYNANTRNTVITVAGVAYRGVVSRQWNQARNRFEVTFSALSADGTAIWGVNSD</sequence>
<dbReference type="KEGG" id="sde:Sde_2809"/>
<protein>
    <submittedName>
        <fullName evidence="8">Arabinanase-like protein</fullName>
    </submittedName>
</protein>
<dbReference type="CAZy" id="CBM35">
    <property type="family name" value="Carbohydrate-Binding Module Family 35"/>
</dbReference>
<dbReference type="InterPro" id="IPR006710">
    <property type="entry name" value="Glyco_hydro_43"/>
</dbReference>
<dbReference type="Proteomes" id="UP000001947">
    <property type="component" value="Chromosome"/>
</dbReference>
<gene>
    <name evidence="8" type="primary">arb43A</name>
    <name evidence="8" type="ordered locus">Sde_2809</name>
</gene>
<dbReference type="InterPro" id="IPR005084">
    <property type="entry name" value="CBM6"/>
</dbReference>
<evidence type="ECO:0000259" key="7">
    <source>
        <dbReference type="PROSITE" id="PS51175"/>
    </source>
</evidence>
<proteinExistence type="inferred from homology"/>
<dbReference type="SUPFAM" id="SSF49785">
    <property type="entry name" value="Galactose-binding domain-like"/>
    <property type="match status" value="1"/>
</dbReference>
<dbReference type="GO" id="GO:0030246">
    <property type="term" value="F:carbohydrate binding"/>
    <property type="evidence" value="ECO:0007669"/>
    <property type="project" value="InterPro"/>
</dbReference>
<dbReference type="CAZy" id="CBM13">
    <property type="family name" value="Carbohydrate-Binding Module Family 13"/>
</dbReference>
<keyword evidence="9" id="KW-1185">Reference proteome</keyword>
<keyword evidence="3" id="KW-0378">Hydrolase</keyword>
<dbReference type="SMART" id="SM00458">
    <property type="entry name" value="RICIN"/>
    <property type="match status" value="1"/>
</dbReference>
<feature type="active site" description="Proton acceptor" evidence="5">
    <location>
        <position position="344"/>
    </location>
</feature>
<comment type="pathway">
    <text evidence="1">Glycan metabolism; L-arabinan degradation.</text>
</comment>
<dbReference type="PANTHER" id="PTHR43301:SF3">
    <property type="entry name" value="ARABINAN ENDO-1,5-ALPHA-L-ARABINOSIDASE A-RELATED"/>
    <property type="match status" value="1"/>
</dbReference>
<dbReference type="STRING" id="203122.Sde_2809"/>
<feature type="domain" description="CBM6" evidence="7">
    <location>
        <begin position="189"/>
        <end position="314"/>
    </location>
</feature>
<evidence type="ECO:0000256" key="5">
    <source>
        <dbReference type="PIRSR" id="PIRSR606710-1"/>
    </source>
</evidence>
<dbReference type="PANTHER" id="PTHR43301">
    <property type="entry name" value="ARABINAN ENDO-1,5-ALPHA-L-ARABINOSIDASE"/>
    <property type="match status" value="1"/>
</dbReference>
<dbReference type="HOGENOM" id="CLU_009397_1_2_6"/>
<dbReference type="Pfam" id="PF16369">
    <property type="entry name" value="GH43_C"/>
    <property type="match status" value="1"/>
</dbReference>
<evidence type="ECO:0000256" key="6">
    <source>
        <dbReference type="PIRSR" id="PIRSR606710-2"/>
    </source>
</evidence>
<evidence type="ECO:0000256" key="3">
    <source>
        <dbReference type="ARBA" id="ARBA00022801"/>
    </source>
</evidence>
<dbReference type="InterPro" id="IPR008979">
    <property type="entry name" value="Galactose-bd-like_sf"/>
</dbReference>
<dbReference type="Gene3D" id="2.60.120.260">
    <property type="entry name" value="Galactose-binding domain-like"/>
    <property type="match status" value="1"/>
</dbReference>
<accession>Q21GW3</accession>
<dbReference type="InterPro" id="IPR050727">
    <property type="entry name" value="GH43_arabinanases"/>
</dbReference>
<dbReference type="PROSITE" id="PS51175">
    <property type="entry name" value="CBM6"/>
    <property type="match status" value="1"/>
</dbReference>
<evidence type="ECO:0000313" key="8">
    <source>
        <dbReference type="EMBL" id="ABD82066.1"/>
    </source>
</evidence>
<dbReference type="InterPro" id="IPR035992">
    <property type="entry name" value="Ricin_B-like_lectins"/>
</dbReference>
<name>Q21GW3_SACD2</name>
<evidence type="ECO:0000256" key="1">
    <source>
        <dbReference type="ARBA" id="ARBA00004834"/>
    </source>
</evidence>
<dbReference type="Pfam" id="PF04616">
    <property type="entry name" value="Glyco_hydro_43"/>
    <property type="match status" value="1"/>
</dbReference>
<evidence type="ECO:0000256" key="4">
    <source>
        <dbReference type="ARBA" id="ARBA00023295"/>
    </source>
</evidence>
<dbReference type="SUPFAM" id="SSF75005">
    <property type="entry name" value="Arabinanase/levansucrase/invertase"/>
    <property type="match status" value="1"/>
</dbReference>
<dbReference type="eggNOG" id="COG3507">
    <property type="taxonomic scope" value="Bacteria"/>
</dbReference>
<feature type="site" description="Important for catalytic activity, responsible for pKa modulation of the active site Glu and correct orientation of both the proton donor and substrate" evidence="6">
    <location>
        <position position="477"/>
    </location>
</feature>
<dbReference type="Gene3D" id="2.115.10.20">
    <property type="entry name" value="Glycosyl hydrolase domain, family 43"/>
    <property type="match status" value="1"/>
</dbReference>
<reference evidence="8 9" key="1">
    <citation type="journal article" date="2008" name="PLoS Genet.">
        <title>Complete genome sequence of the complex carbohydrate-degrading marine bacterium, Saccharophagus degradans strain 2-40 T.</title>
        <authorList>
            <person name="Weiner R.M."/>
            <person name="Taylor L.E.II."/>
            <person name="Henrissat B."/>
            <person name="Hauser L."/>
            <person name="Land M."/>
            <person name="Coutinho P.M."/>
            <person name="Rancurel C."/>
            <person name="Saunders E.H."/>
            <person name="Longmire A.G."/>
            <person name="Zhang H."/>
            <person name="Bayer E.A."/>
            <person name="Gilbert H.J."/>
            <person name="Larimer F."/>
            <person name="Zhulin I.B."/>
            <person name="Ekborg N.A."/>
            <person name="Lamed R."/>
            <person name="Richardson P.M."/>
            <person name="Borovok I."/>
            <person name="Hutcheson S."/>
        </authorList>
    </citation>
    <scope>NUCLEOTIDE SEQUENCE [LARGE SCALE GENOMIC DNA]</scope>
    <source>
        <strain evidence="9">2-40 / ATCC 43961 / DSM 17024</strain>
    </source>
</reference>
<dbReference type="InterPro" id="IPR032291">
    <property type="entry name" value="Abn2_C"/>
</dbReference>
<comment type="similarity">
    <text evidence="2">Belongs to the glycosyl hydrolase 43 family.</text>
</comment>
<dbReference type="InterPro" id="IPR041342">
    <property type="entry name" value="CBM35"/>
</dbReference>
<dbReference type="GO" id="GO:0004553">
    <property type="term" value="F:hydrolase activity, hydrolyzing O-glycosyl compounds"/>
    <property type="evidence" value="ECO:0007669"/>
    <property type="project" value="InterPro"/>
</dbReference>
<dbReference type="EMBL" id="CP000282">
    <property type="protein sequence ID" value="ABD82066.1"/>
    <property type="molecule type" value="Genomic_DNA"/>
</dbReference>
<dbReference type="Pfam" id="PF18099">
    <property type="entry name" value="CBM_35_2"/>
    <property type="match status" value="1"/>
</dbReference>
<dbReference type="Gene3D" id="2.80.10.50">
    <property type="match status" value="3"/>
</dbReference>
<dbReference type="CDD" id="cd04082">
    <property type="entry name" value="CBM35_pectate_lyase-like"/>
    <property type="match status" value="1"/>
</dbReference>
<dbReference type="CDD" id="cd18832">
    <property type="entry name" value="GH43_GsAbnA-like"/>
    <property type="match status" value="1"/>
</dbReference>
<dbReference type="PROSITE" id="PS50231">
    <property type="entry name" value="RICIN_B_LECTIN"/>
    <property type="match status" value="1"/>
</dbReference>
<dbReference type="InterPro" id="IPR023296">
    <property type="entry name" value="Glyco_hydro_beta-prop_sf"/>
</dbReference>
<dbReference type="SUPFAM" id="SSF50370">
    <property type="entry name" value="Ricin B-like lectins"/>
    <property type="match status" value="1"/>
</dbReference>
<evidence type="ECO:0000313" key="9">
    <source>
        <dbReference type="Proteomes" id="UP000001947"/>
    </source>
</evidence>